<accession>A0A9Q5AZM5</accession>
<reference evidence="2 3" key="1">
    <citation type="journal article" date="2020" name="Front. Microbiol.">
        <title>Genetic Organization of the aprX-lipA2 Operon Affects the Proteolytic Potential of Pseudomonas Species in Milk.</title>
        <authorList>
            <person name="Maier C."/>
            <person name="Huptas C."/>
            <person name="von Neubeck M."/>
            <person name="Scherer S."/>
            <person name="Wenning M."/>
            <person name="Lucking G."/>
        </authorList>
    </citation>
    <scope>NUCLEOTIDE SEQUENCE [LARGE SCALE GENOMIC DNA]</scope>
    <source>
        <strain evidence="2 3">WS 5094</strain>
    </source>
</reference>
<protein>
    <submittedName>
        <fullName evidence="2">HNH endonuclease</fullName>
    </submittedName>
</protein>
<keyword evidence="2" id="KW-0255">Endonuclease</keyword>
<comment type="caution">
    <text evidence="2">The sequence shown here is derived from an EMBL/GenBank/DDBJ whole genome shotgun (WGS) entry which is preliminary data.</text>
</comment>
<dbReference type="EMBL" id="JAAQYX010000006">
    <property type="protein sequence ID" value="NNB48972.1"/>
    <property type="molecule type" value="Genomic_DNA"/>
</dbReference>
<evidence type="ECO:0000259" key="1">
    <source>
        <dbReference type="Pfam" id="PF13391"/>
    </source>
</evidence>
<dbReference type="InterPro" id="IPR003615">
    <property type="entry name" value="HNH_nuc"/>
</dbReference>
<keyword evidence="2" id="KW-0378">Hydrolase</keyword>
<dbReference type="GO" id="GO:0004519">
    <property type="term" value="F:endonuclease activity"/>
    <property type="evidence" value="ECO:0007669"/>
    <property type="project" value="UniProtKB-KW"/>
</dbReference>
<gene>
    <name evidence="2" type="ORF">HBN89_06730</name>
</gene>
<evidence type="ECO:0000313" key="2">
    <source>
        <dbReference type="EMBL" id="NNB48972.1"/>
    </source>
</evidence>
<proteinExistence type="predicted"/>
<dbReference type="RefSeq" id="WP_095040186.1">
    <property type="nucleotide sequence ID" value="NZ_JAAEBQ010000007.1"/>
</dbReference>
<feature type="domain" description="HNH nuclease" evidence="1">
    <location>
        <begin position="153"/>
        <end position="202"/>
    </location>
</feature>
<evidence type="ECO:0000313" key="3">
    <source>
        <dbReference type="Proteomes" id="UP000564604"/>
    </source>
</evidence>
<organism evidence="2 3">
    <name type="scientific">Pseudomonas fragi</name>
    <dbReference type="NCBI Taxonomy" id="296"/>
    <lineage>
        <taxon>Bacteria</taxon>
        <taxon>Pseudomonadati</taxon>
        <taxon>Pseudomonadota</taxon>
        <taxon>Gammaproteobacteria</taxon>
        <taxon>Pseudomonadales</taxon>
        <taxon>Pseudomonadaceae</taxon>
        <taxon>Pseudomonas</taxon>
    </lineage>
</organism>
<dbReference type="AlphaFoldDB" id="A0A9Q5AZM5"/>
<sequence>MSDGWSDQELAASVEAYRDMLEKQLSATPFVKAHIYRGLAKRFGRDEGAFERRMQNISAIYEARGLRWVKGLKPQKNIGTAIKARLIDMIDSQPNISLVDKELATAVTQAEQEHAFDPKSIEDARNRVLASIVRRRGQAAFRQKLLVAYGERCAVTGCDLVQVLEAAHIHPYRGEQTNAVSNGLLLRADLHTLFDLYLIAIVPGSRLIRLAPALSQSDYTRYEGMPLNTPASPLAMASNEALQWHADQCTWLKSPTGSSG</sequence>
<dbReference type="Pfam" id="PF13391">
    <property type="entry name" value="HNH_2"/>
    <property type="match status" value="1"/>
</dbReference>
<keyword evidence="2" id="KW-0540">Nuclease</keyword>
<name>A0A9Q5AZM5_PSEFR</name>
<dbReference type="Proteomes" id="UP000564604">
    <property type="component" value="Unassembled WGS sequence"/>
</dbReference>